<dbReference type="EMBL" id="JPEP01000002">
    <property type="protein sequence ID" value="KEY18825.1"/>
    <property type="molecule type" value="Genomic_DNA"/>
</dbReference>
<evidence type="ECO:0000259" key="2">
    <source>
        <dbReference type="Pfam" id="PF01370"/>
    </source>
</evidence>
<dbReference type="InterPro" id="IPR036291">
    <property type="entry name" value="NAD(P)-bd_dom_sf"/>
</dbReference>
<dbReference type="PRINTS" id="PR01713">
    <property type="entry name" value="NUCEPIMERASE"/>
</dbReference>
<dbReference type="Gene3D" id="3.40.50.720">
    <property type="entry name" value="NAD(P)-binding Rossmann-like Domain"/>
    <property type="match status" value="1"/>
</dbReference>
<dbReference type="InterPro" id="IPR001509">
    <property type="entry name" value="Epimerase_deHydtase"/>
</dbReference>
<evidence type="ECO:0000313" key="4">
    <source>
        <dbReference type="EMBL" id="VEH99420.1"/>
    </source>
</evidence>
<dbReference type="OrthoDB" id="8967463at2"/>
<comment type="similarity">
    <text evidence="1">Belongs to the NAD(P)-dependent epimerase/dehydratase family.</text>
</comment>
<name>A0A3S4YT61_9FLAO</name>
<reference evidence="4 6" key="2">
    <citation type="submission" date="2018-12" db="EMBL/GenBank/DDBJ databases">
        <authorList>
            <consortium name="Pathogen Informatics"/>
        </authorList>
    </citation>
    <scope>NUCLEOTIDE SEQUENCE [LARGE SCALE GENOMIC DNA]</scope>
    <source>
        <strain evidence="4 6">NCTC13489</strain>
    </source>
</reference>
<organism evidence="4 6">
    <name type="scientific">Kaistella antarctica</name>
    <dbReference type="NCBI Taxonomy" id="266748"/>
    <lineage>
        <taxon>Bacteria</taxon>
        <taxon>Pseudomonadati</taxon>
        <taxon>Bacteroidota</taxon>
        <taxon>Flavobacteriia</taxon>
        <taxon>Flavobacteriales</taxon>
        <taxon>Weeksellaceae</taxon>
        <taxon>Chryseobacterium group</taxon>
        <taxon>Kaistella</taxon>
    </lineage>
</organism>
<dbReference type="SUPFAM" id="SSF51735">
    <property type="entry name" value="NAD(P)-binding Rossmann-fold domains"/>
    <property type="match status" value="1"/>
</dbReference>
<proteinExistence type="inferred from homology"/>
<evidence type="ECO:0000313" key="3">
    <source>
        <dbReference type="EMBL" id="KEY18825.1"/>
    </source>
</evidence>
<dbReference type="EMBL" id="LR134441">
    <property type="protein sequence ID" value="VEH99420.1"/>
    <property type="molecule type" value="Genomic_DNA"/>
</dbReference>
<sequence>MNKKIALIGGGGFIGTNLANYLKNSSFEIKIITKRPIVRRNFQDDDIEEILINVNNTNELISSVKDCEYIVWLVNELVPAATMNSVVDDFIFNTTSLVHFLEKSSELKKLEKFIYISSGGTIYGDAGDFRDLKEQDPKVPISAYGLSKIVSEQYIDYFSRKSDFKCLILRPSNVYGKFQNFSKPQGIIGFTLNAVMTDKSINLFDKGKIYRDFIYVDDLASAVKSLILQPSENINIEIYNVGSQKPTAIFEVLNLIEKVTQKEIHLNHKPARSFDCIYNVLDISKLHDHVGWKPVVELEEGLVLVWEWIQQQHNN</sequence>
<protein>
    <submittedName>
        <fullName evidence="4">dTDP-glucose 4,6-dehydratase</fullName>
        <ecNumber evidence="4">4.2.1.46</ecNumber>
    </submittedName>
</protein>
<keyword evidence="5" id="KW-1185">Reference proteome</keyword>
<dbReference type="EC" id="4.2.1.46" evidence="4"/>
<dbReference type="GO" id="GO:0008460">
    <property type="term" value="F:dTDP-glucose 4,6-dehydratase activity"/>
    <property type="evidence" value="ECO:0007669"/>
    <property type="project" value="UniProtKB-EC"/>
</dbReference>
<dbReference type="STRING" id="266748.HY04_10160"/>
<dbReference type="Gene3D" id="3.90.25.10">
    <property type="entry name" value="UDP-galactose 4-epimerase, domain 1"/>
    <property type="match status" value="1"/>
</dbReference>
<dbReference type="AlphaFoldDB" id="A0A3S4YT61"/>
<accession>A0A3S4YT61</accession>
<dbReference type="PANTHER" id="PTHR43000">
    <property type="entry name" value="DTDP-D-GLUCOSE 4,6-DEHYDRATASE-RELATED"/>
    <property type="match status" value="1"/>
</dbReference>
<feature type="domain" description="NAD-dependent epimerase/dehydratase" evidence="2">
    <location>
        <begin position="6"/>
        <end position="242"/>
    </location>
</feature>
<evidence type="ECO:0000256" key="1">
    <source>
        <dbReference type="ARBA" id="ARBA00007637"/>
    </source>
</evidence>
<evidence type="ECO:0000313" key="6">
    <source>
        <dbReference type="Proteomes" id="UP000270036"/>
    </source>
</evidence>
<dbReference type="Pfam" id="PF01370">
    <property type="entry name" value="Epimerase"/>
    <property type="match status" value="1"/>
</dbReference>
<reference evidence="3 5" key="1">
    <citation type="submission" date="2014-07" db="EMBL/GenBank/DDBJ databases">
        <authorList>
            <person name="Pisani N.G."/>
            <person name="Newman J.D."/>
        </authorList>
    </citation>
    <scope>NUCLEOTIDE SEQUENCE [LARGE SCALE GENOMIC DNA]</scope>
    <source>
        <strain evidence="3 5">LMG 24720</strain>
    </source>
</reference>
<dbReference type="KEGG" id="cant:NCTC13489_01528"/>
<dbReference type="Proteomes" id="UP000270036">
    <property type="component" value="Chromosome"/>
</dbReference>
<dbReference type="Proteomes" id="UP000028349">
    <property type="component" value="Unassembled WGS sequence"/>
</dbReference>
<keyword evidence="4" id="KW-0456">Lyase</keyword>
<evidence type="ECO:0000313" key="5">
    <source>
        <dbReference type="Proteomes" id="UP000028349"/>
    </source>
</evidence>
<dbReference type="RefSeq" id="WP_034719404.1">
    <property type="nucleotide sequence ID" value="NZ_FOIX01000004.1"/>
</dbReference>
<gene>
    <name evidence="4" type="primary">rmlB</name>
    <name evidence="3" type="ORF">HY04_10160</name>
    <name evidence="4" type="ORF">NCTC13489_01528</name>
</gene>